<dbReference type="AlphaFoldDB" id="A0A1B8A954"/>
<protein>
    <recommendedName>
        <fullName evidence="3">YCII-related domain-containing protein</fullName>
    </recommendedName>
</protein>
<evidence type="ECO:0000313" key="2">
    <source>
        <dbReference type="Proteomes" id="UP000091967"/>
    </source>
</evidence>
<comment type="caution">
    <text evidence="1">The sequence shown here is derived from an EMBL/GenBank/DDBJ whole genome shotgun (WGS) entry which is preliminary data.</text>
</comment>
<sequence length="98" mass="11268">MAYLIFREHRQRTNREPDYWLCAGVVVEKPTADLHEARFKYSTMIVSAPSKEDVLARLRDDCLYPAHWDVDNAEIEPFISVIRKGIDPPVVDGNLPAK</sequence>
<accession>A0A1B8A954</accession>
<proteinExistence type="predicted"/>
<dbReference type="Proteomes" id="UP000091967">
    <property type="component" value="Unassembled WGS sequence"/>
</dbReference>
<name>A0A1B8A954_FUSPO</name>
<organism evidence="1 2">
    <name type="scientific">Fusarium poae</name>
    <dbReference type="NCBI Taxonomy" id="36050"/>
    <lineage>
        <taxon>Eukaryota</taxon>
        <taxon>Fungi</taxon>
        <taxon>Dikarya</taxon>
        <taxon>Ascomycota</taxon>
        <taxon>Pezizomycotina</taxon>
        <taxon>Sordariomycetes</taxon>
        <taxon>Hypocreomycetidae</taxon>
        <taxon>Hypocreales</taxon>
        <taxon>Nectriaceae</taxon>
        <taxon>Fusarium</taxon>
    </lineage>
</organism>
<reference evidence="1 2" key="1">
    <citation type="submission" date="2016-06" db="EMBL/GenBank/DDBJ databases">
        <title>Living apart together: crosstalk between the core and supernumerary genomes in a fungal plant pathogen.</title>
        <authorList>
            <person name="Vanheule A."/>
            <person name="Audenaert K."/>
            <person name="Warris S."/>
            <person name="Van De Geest H."/>
            <person name="Schijlen E."/>
            <person name="Hofte M."/>
            <person name="De Saeger S."/>
            <person name="Haesaert G."/>
            <person name="Waalwijk C."/>
            <person name="Van Der Lee T."/>
        </authorList>
    </citation>
    <scope>NUCLEOTIDE SEQUENCE [LARGE SCALE GENOMIC DNA]</scope>
    <source>
        <strain evidence="1 2">2516</strain>
    </source>
</reference>
<keyword evidence="2" id="KW-1185">Reference proteome</keyword>
<evidence type="ECO:0000313" key="1">
    <source>
        <dbReference type="EMBL" id="OBS17009.1"/>
    </source>
</evidence>
<dbReference type="EMBL" id="LYXU01000052">
    <property type="protein sequence ID" value="OBS17009.1"/>
    <property type="molecule type" value="Genomic_DNA"/>
</dbReference>
<evidence type="ECO:0008006" key="3">
    <source>
        <dbReference type="Google" id="ProtNLM"/>
    </source>
</evidence>
<gene>
    <name evidence="1" type="ORF">FPOA_12467</name>
</gene>
<dbReference type="Gene3D" id="3.30.70.1060">
    <property type="entry name" value="Dimeric alpha+beta barrel"/>
    <property type="match status" value="1"/>
</dbReference>